<keyword evidence="3 15" id="KW-0547">Nucleotide-binding</keyword>
<comment type="catalytic activity">
    <reaction evidence="14 15">
        <text>ATP + H2O = ADP + phosphate + H(+)</text>
        <dbReference type="Rhea" id="RHEA:13065"/>
        <dbReference type="ChEBI" id="CHEBI:15377"/>
        <dbReference type="ChEBI" id="CHEBI:15378"/>
        <dbReference type="ChEBI" id="CHEBI:30616"/>
        <dbReference type="ChEBI" id="CHEBI:43474"/>
        <dbReference type="ChEBI" id="CHEBI:456216"/>
        <dbReference type="EC" id="5.6.2.4"/>
    </reaction>
</comment>
<dbReference type="PANTHER" id="PTHR47964">
    <property type="entry name" value="ATP-DEPENDENT DNA HELICASE HOMOLOG RECG, CHLOROPLASTIC"/>
    <property type="match status" value="1"/>
</dbReference>
<dbReference type="InterPro" id="IPR033454">
    <property type="entry name" value="RecG_wedge"/>
</dbReference>
<evidence type="ECO:0000256" key="6">
    <source>
        <dbReference type="ARBA" id="ARBA00022806"/>
    </source>
</evidence>
<dbReference type="CDD" id="cd17992">
    <property type="entry name" value="DEXHc_RecG"/>
    <property type="match status" value="1"/>
</dbReference>
<dbReference type="InterPro" id="IPR045562">
    <property type="entry name" value="RecG_dom3_C"/>
</dbReference>
<keyword evidence="10 15" id="KW-0234">DNA repair</keyword>
<evidence type="ECO:0000256" key="2">
    <source>
        <dbReference type="ARBA" id="ARBA00017846"/>
    </source>
</evidence>
<keyword evidence="7 15" id="KW-0067">ATP-binding</keyword>
<dbReference type="AlphaFoldDB" id="H8KXE7"/>
<dbReference type="eggNOG" id="COG1200">
    <property type="taxonomic scope" value="Bacteria"/>
</dbReference>
<dbReference type="SMART" id="SM00490">
    <property type="entry name" value="HELICc"/>
    <property type="match status" value="2"/>
</dbReference>
<dbReference type="Pfam" id="PF17191">
    <property type="entry name" value="RecG_wedge"/>
    <property type="match status" value="1"/>
</dbReference>
<dbReference type="EMBL" id="CP003349">
    <property type="protein sequence ID" value="AFD08476.1"/>
    <property type="molecule type" value="Genomic_DNA"/>
</dbReference>
<dbReference type="PROSITE" id="PS51194">
    <property type="entry name" value="HELICASE_CTER"/>
    <property type="match status" value="1"/>
</dbReference>
<dbReference type="GO" id="GO:0043138">
    <property type="term" value="F:3'-5' DNA helicase activity"/>
    <property type="evidence" value="ECO:0007669"/>
    <property type="project" value="UniProtKB-EC"/>
</dbReference>
<dbReference type="SUPFAM" id="SSF52540">
    <property type="entry name" value="P-loop containing nucleoside triphosphate hydrolases"/>
    <property type="match status" value="2"/>
</dbReference>
<dbReference type="Gene3D" id="2.40.50.140">
    <property type="entry name" value="Nucleic acid-binding proteins"/>
    <property type="match status" value="1"/>
</dbReference>
<keyword evidence="8" id="KW-0238">DNA-binding</keyword>
<dbReference type="STRING" id="929556.Solca_3471"/>
<evidence type="ECO:0000256" key="12">
    <source>
        <dbReference type="ARBA" id="ARBA00034617"/>
    </source>
</evidence>
<dbReference type="InterPro" id="IPR012340">
    <property type="entry name" value="NA-bd_OB-fold"/>
</dbReference>
<evidence type="ECO:0000256" key="8">
    <source>
        <dbReference type="ARBA" id="ARBA00023125"/>
    </source>
</evidence>
<gene>
    <name evidence="18" type="ordered locus">Solca_3471</name>
</gene>
<dbReference type="GO" id="GO:0005524">
    <property type="term" value="F:ATP binding"/>
    <property type="evidence" value="ECO:0007669"/>
    <property type="project" value="UniProtKB-KW"/>
</dbReference>
<dbReference type="Pfam" id="PF19833">
    <property type="entry name" value="RecG_dom3_C"/>
    <property type="match status" value="1"/>
</dbReference>
<dbReference type="CDD" id="cd04488">
    <property type="entry name" value="RecG_wedge_OBF"/>
    <property type="match status" value="1"/>
</dbReference>
<feature type="domain" description="Helicase ATP-binding" evidence="16">
    <location>
        <begin position="308"/>
        <end position="470"/>
    </location>
</feature>
<reference evidence="18" key="1">
    <citation type="submission" date="2012-02" db="EMBL/GenBank/DDBJ databases">
        <title>The complete genome of Solitalea canadensis DSM 3403.</title>
        <authorList>
            <consortium name="US DOE Joint Genome Institute (JGI-PGF)"/>
            <person name="Lucas S."/>
            <person name="Copeland A."/>
            <person name="Lapidus A."/>
            <person name="Glavina del Rio T."/>
            <person name="Dalin E."/>
            <person name="Tice H."/>
            <person name="Bruce D."/>
            <person name="Goodwin L."/>
            <person name="Pitluck S."/>
            <person name="Peters L."/>
            <person name="Ovchinnikova G."/>
            <person name="Lu M."/>
            <person name="Kyrpides N."/>
            <person name="Mavromatis K."/>
            <person name="Ivanova N."/>
            <person name="Brettin T."/>
            <person name="Detter J.C."/>
            <person name="Han C."/>
            <person name="Larimer F."/>
            <person name="Land M."/>
            <person name="Hauser L."/>
            <person name="Markowitz V."/>
            <person name="Cheng J.-F."/>
            <person name="Hugenholtz P."/>
            <person name="Woyke T."/>
            <person name="Wu D."/>
            <person name="Spring S."/>
            <person name="Schroeder M."/>
            <person name="Kopitz M."/>
            <person name="Brambilla E."/>
            <person name="Klenk H.-P."/>
            <person name="Eisen J.A."/>
        </authorList>
    </citation>
    <scope>NUCLEOTIDE SEQUENCE</scope>
    <source>
        <strain evidence="18">DSM 3403</strain>
    </source>
</reference>
<dbReference type="HOGENOM" id="CLU_005122_7_1_10"/>
<comment type="catalytic activity">
    <reaction evidence="12 15">
        <text>Couples ATP hydrolysis with the unwinding of duplex DNA by translocating in the 3'-5' direction.</text>
        <dbReference type="EC" id="5.6.2.4"/>
    </reaction>
</comment>
<keyword evidence="4 15" id="KW-0227">DNA damage</keyword>
<proteinExistence type="inferred from homology"/>
<name>H8KXE7_SOLCM</name>
<keyword evidence="9 15" id="KW-0233">DNA recombination</keyword>
<dbReference type="NCBIfam" id="TIGR00643">
    <property type="entry name" value="recG"/>
    <property type="match status" value="1"/>
</dbReference>
<dbReference type="InterPro" id="IPR011545">
    <property type="entry name" value="DEAD/DEAH_box_helicase_dom"/>
</dbReference>
<dbReference type="EC" id="5.6.2.4" evidence="13 15"/>
<feature type="domain" description="Helicase C-terminal" evidence="17">
    <location>
        <begin position="489"/>
        <end position="656"/>
    </location>
</feature>
<dbReference type="Pfam" id="PF00270">
    <property type="entry name" value="DEAD"/>
    <property type="match status" value="1"/>
</dbReference>
<dbReference type="InterPro" id="IPR027417">
    <property type="entry name" value="P-loop_NTPase"/>
</dbReference>
<dbReference type="SMART" id="SM00487">
    <property type="entry name" value="DEXDc"/>
    <property type="match status" value="1"/>
</dbReference>
<keyword evidence="6 15" id="KW-0347">Helicase</keyword>
<dbReference type="InterPro" id="IPR047112">
    <property type="entry name" value="RecG/Mfd"/>
</dbReference>
<accession>H8KXE7</accession>
<dbReference type="InterPro" id="IPR004609">
    <property type="entry name" value="ATP-dep_DNA_helicase_RecG"/>
</dbReference>
<keyword evidence="5 15" id="KW-0378">Hydrolase</keyword>
<evidence type="ECO:0000256" key="1">
    <source>
        <dbReference type="ARBA" id="ARBA00007504"/>
    </source>
</evidence>
<evidence type="ECO:0000256" key="9">
    <source>
        <dbReference type="ARBA" id="ARBA00023172"/>
    </source>
</evidence>
<evidence type="ECO:0000256" key="13">
    <source>
        <dbReference type="ARBA" id="ARBA00034808"/>
    </source>
</evidence>
<dbReference type="GO" id="GO:0006310">
    <property type="term" value="P:DNA recombination"/>
    <property type="evidence" value="ECO:0007669"/>
    <property type="project" value="UniProtKB-UniRule"/>
</dbReference>
<evidence type="ECO:0000259" key="17">
    <source>
        <dbReference type="PROSITE" id="PS51194"/>
    </source>
</evidence>
<organism evidence="18 19">
    <name type="scientific">Solitalea canadensis (strain ATCC 29591 / DSM 3403 / JCM 21819 / LMG 8368 / NBRC 15130 / NCIMB 12057 / USAM 9D)</name>
    <name type="common">Flexibacter canadensis</name>
    <dbReference type="NCBI Taxonomy" id="929556"/>
    <lineage>
        <taxon>Bacteria</taxon>
        <taxon>Pseudomonadati</taxon>
        <taxon>Bacteroidota</taxon>
        <taxon>Sphingobacteriia</taxon>
        <taxon>Sphingobacteriales</taxon>
        <taxon>Sphingobacteriaceae</taxon>
        <taxon>Solitalea</taxon>
    </lineage>
</organism>
<dbReference type="Gene3D" id="3.40.50.300">
    <property type="entry name" value="P-loop containing nucleotide triphosphate hydrolases"/>
    <property type="match status" value="2"/>
</dbReference>
<evidence type="ECO:0000259" key="16">
    <source>
        <dbReference type="PROSITE" id="PS51192"/>
    </source>
</evidence>
<evidence type="ECO:0000256" key="14">
    <source>
        <dbReference type="ARBA" id="ARBA00048988"/>
    </source>
</evidence>
<protein>
    <recommendedName>
        <fullName evidence="2 15">ATP-dependent DNA helicase RecG</fullName>
        <ecNumber evidence="13 15">5.6.2.4</ecNumber>
    </recommendedName>
</protein>
<keyword evidence="11" id="KW-0413">Isomerase</keyword>
<dbReference type="Proteomes" id="UP000007590">
    <property type="component" value="Chromosome"/>
</dbReference>
<dbReference type="NCBIfam" id="NF008168">
    <property type="entry name" value="PRK10917.2-2"/>
    <property type="match status" value="1"/>
</dbReference>
<keyword evidence="19" id="KW-1185">Reference proteome</keyword>
<evidence type="ECO:0000256" key="11">
    <source>
        <dbReference type="ARBA" id="ARBA00023235"/>
    </source>
</evidence>
<evidence type="ECO:0000313" key="19">
    <source>
        <dbReference type="Proteomes" id="UP000007590"/>
    </source>
</evidence>
<comment type="similarity">
    <text evidence="1 15">Belongs to the helicase family. RecG subfamily.</text>
</comment>
<comment type="function">
    <text evidence="15">Plays a critical role in recombination and DNA repair. Helps process Holliday junction intermediates to mature products by catalyzing branch migration. Has replication fork regression activity, unwinds stalled or blocked replication forks to make a HJ that can be resolved. Has a DNA unwinding activity characteristic of a DNA helicase with 3'-5' polarity.</text>
</comment>
<evidence type="ECO:0000256" key="10">
    <source>
        <dbReference type="ARBA" id="ARBA00023204"/>
    </source>
</evidence>
<dbReference type="KEGG" id="scn:Solca_3471"/>
<evidence type="ECO:0000256" key="3">
    <source>
        <dbReference type="ARBA" id="ARBA00022741"/>
    </source>
</evidence>
<evidence type="ECO:0000256" key="15">
    <source>
        <dbReference type="RuleBase" id="RU363016"/>
    </source>
</evidence>
<evidence type="ECO:0000256" key="4">
    <source>
        <dbReference type="ARBA" id="ARBA00022763"/>
    </source>
</evidence>
<dbReference type="InterPro" id="IPR001650">
    <property type="entry name" value="Helicase_C-like"/>
</dbReference>
<evidence type="ECO:0000256" key="5">
    <source>
        <dbReference type="ARBA" id="ARBA00022801"/>
    </source>
</evidence>
<dbReference type="GO" id="GO:0006281">
    <property type="term" value="P:DNA repair"/>
    <property type="evidence" value="ECO:0007669"/>
    <property type="project" value="UniProtKB-UniRule"/>
</dbReference>
<dbReference type="PANTHER" id="PTHR47964:SF1">
    <property type="entry name" value="ATP-DEPENDENT DNA HELICASE HOMOLOG RECG, CHLOROPLASTIC"/>
    <property type="match status" value="1"/>
</dbReference>
<dbReference type="NCBIfam" id="NF008165">
    <property type="entry name" value="PRK10917.1-3"/>
    <property type="match status" value="1"/>
</dbReference>
<dbReference type="GO" id="GO:0003677">
    <property type="term" value="F:DNA binding"/>
    <property type="evidence" value="ECO:0007669"/>
    <property type="project" value="UniProtKB-KW"/>
</dbReference>
<dbReference type="GO" id="GO:0016887">
    <property type="term" value="F:ATP hydrolysis activity"/>
    <property type="evidence" value="ECO:0007669"/>
    <property type="project" value="RHEA"/>
</dbReference>
<evidence type="ECO:0000313" key="18">
    <source>
        <dbReference type="EMBL" id="AFD08476.1"/>
    </source>
</evidence>
<dbReference type="PROSITE" id="PS51192">
    <property type="entry name" value="HELICASE_ATP_BIND_1"/>
    <property type="match status" value="1"/>
</dbReference>
<dbReference type="Pfam" id="PF00271">
    <property type="entry name" value="Helicase_C"/>
    <property type="match status" value="1"/>
</dbReference>
<dbReference type="InterPro" id="IPR014001">
    <property type="entry name" value="Helicase_ATP-bd"/>
</dbReference>
<evidence type="ECO:0000256" key="7">
    <source>
        <dbReference type="ARBA" id="ARBA00022840"/>
    </source>
</evidence>
<dbReference type="SUPFAM" id="SSF50249">
    <property type="entry name" value="Nucleic acid-binding proteins"/>
    <property type="match status" value="1"/>
</dbReference>
<sequence length="724" mass="83164">MGIFKENTSQNGVGSLTILALVERKGFFDTPIEFLKGVGPSKADVLKKELNIYTYGDLLRHYPFRYIDRTRFYRIGEITPDLQYIQLKGIIVDKQLIGEQRRKRLVATLQDERGSHLELVWFQGIKFIEKHIHIGKEYIAFGKPNFFNNKANLPHPDLELVSEAKKEFQTALQPVYSSTEKLKLFFLDTKGIMRLVYNLLEQGANFIDEDLPEAPLEQYKLMSRRDALIQIHFPKDSKLLQRSQARLKFEELFFIQLRLLFNKQIKKRLHNGSLFSVVGDNFNGFYTNHLPFELTGAQKRVIKEIRRDTNSGMQMNRLVQGDVGSGKTVVALMSMLLAIDNGFQACMMAPTEILATQHFHSISMMLKDMPVKVELLTGSTKKKQREKLFEELANGELKLLVGTHALIEDKVQFQNLGLVIIDEQHRFGVEQRAKLWQKNSSPPHILVMTATPIPRTLAMTLYGDLDVSVIDELPAGRKPIQTLHKFENHRLRLHGFLKEEIAKGRQVYIVYPLIEESEKMDYLDLMNGYEHITKSFPQPQYQVSIVHGKMKAAEKDFEMNRFKNGETHIMVATTVIEVGVNVPNASVMVIENAEKFGLSQLHQLRGRVGRGAEQSFCILMSSHKLSSEAKVRLDTMERTNDGFEISEVDLKLRGPGDLEGTQQSGVLDLRLADLAKDQQILIEARRCVEQILEEDPMLNMEKNKTLRIYFEKKSKREITWDKIS</sequence>